<dbReference type="EMBL" id="JH793789">
    <property type="protein sequence ID" value="ELQ40043.1"/>
    <property type="molecule type" value="Genomic_DNA"/>
</dbReference>
<organism evidence="1">
    <name type="scientific">Pyricularia oryzae (strain Y34)</name>
    <name type="common">Rice blast fungus</name>
    <name type="synonym">Magnaporthe oryzae</name>
    <dbReference type="NCBI Taxonomy" id="1143189"/>
    <lineage>
        <taxon>Eukaryota</taxon>
        <taxon>Fungi</taxon>
        <taxon>Dikarya</taxon>
        <taxon>Ascomycota</taxon>
        <taxon>Pezizomycotina</taxon>
        <taxon>Sordariomycetes</taxon>
        <taxon>Sordariomycetidae</taxon>
        <taxon>Magnaporthales</taxon>
        <taxon>Pyriculariaceae</taxon>
        <taxon>Pyricularia</taxon>
    </lineage>
</organism>
<protein>
    <submittedName>
        <fullName evidence="1">Uncharacterized protein</fullName>
    </submittedName>
</protein>
<evidence type="ECO:0000313" key="1">
    <source>
        <dbReference type="EMBL" id="ELQ40043.1"/>
    </source>
</evidence>
<reference evidence="1" key="1">
    <citation type="journal article" date="2012" name="PLoS Genet.">
        <title>Comparative analysis of the genomes of two field isolates of the rice blast fungus Magnaporthe oryzae.</title>
        <authorList>
            <person name="Xue M."/>
            <person name="Yang J."/>
            <person name="Li Z."/>
            <person name="Hu S."/>
            <person name="Yao N."/>
            <person name="Dean R.A."/>
            <person name="Zhao W."/>
            <person name="Shen M."/>
            <person name="Zhang H."/>
            <person name="Li C."/>
            <person name="Liu L."/>
            <person name="Cao L."/>
            <person name="Xu X."/>
            <person name="Xing Y."/>
            <person name="Hsiang T."/>
            <person name="Zhang Z."/>
            <person name="Xu J.R."/>
            <person name="Peng Y.L."/>
        </authorList>
    </citation>
    <scope>NUCLEOTIDE SEQUENCE</scope>
    <source>
        <strain evidence="1">Y34</strain>
    </source>
</reference>
<sequence length="25" mass="2731">MIAPILSDYVYGGNTELHVGKNEPI</sequence>
<gene>
    <name evidence="1" type="ORF">OOU_Y34scaffold00463g3</name>
</gene>
<dbReference type="Proteomes" id="UP000011086">
    <property type="component" value="Unassembled WGS sequence"/>
</dbReference>
<dbReference type="AlphaFoldDB" id="A0AA97PMN6"/>
<accession>A0AA97PMN6</accession>
<name>A0AA97PMN6_PYRO3</name>
<proteinExistence type="predicted"/>